<sequence>MMITRFRSNTDAAPNLRARFLRAFGKDEDGEIIILTLILLIIMLVVGGMGVDFMRFEARRVVLQSVSDRAVLAAAELDQSLDTKEVVVSYFETAGYEDSIVGEPEIVNLAGSRSVQVRSQIDVNTIFLRLIGMDQLDAPALSAAVEGASNVEVSLVLDISGSMANAVAGSTKMELLKAAASDFVDDILSPEYQDEVSISLIAYSQHVAAGQALFDAINTTPDSLYLNTSGRRTTVEEIDSSDPGFDDLDPDLVTTNHSTCIDFEANDYATMTFDVARTYEQVETFEHYSNYSGETFNKPLCPHEDFQAIIPFSQNVAELQAAIGQYQPTSFTSIHIGMRWATALIDPSMRPLLATVSGLDPAFAGVRPLDYTDTNDEENNVKYIVLMTDGQNVRGRRLDDDYGDDFYYRRAANENPWNYWRNNIDDHPSGDTPTLNNVSEYPDTAAQMNIWLQQSCTAAKDAGVIVFTIAMGAGASGEAEMQECATSENYYYATEGGDISYIFEEIAANITELRLSL</sequence>
<evidence type="ECO:0000259" key="2">
    <source>
        <dbReference type="Pfam" id="PF13400"/>
    </source>
</evidence>
<reference evidence="4" key="1">
    <citation type="submission" date="2024-04" db="EMBL/GenBank/DDBJ databases">
        <title>Phylogenomic analyses of a clade within the roseobacter group suggest taxonomic reassignments of species of the genera Aestuariivita, Citreicella, Loktanella, Nautella, Pelagibaca, Ruegeria, Thalassobius, Thiobacimonas and Tropicibacter, and the proposal o.</title>
        <authorList>
            <person name="Jeon C.O."/>
        </authorList>
    </citation>
    <scope>NUCLEOTIDE SEQUENCE [LARGE SCALE GENOMIC DNA]</scope>
    <source>
        <strain evidence="4">BS5-3</strain>
    </source>
</reference>
<gene>
    <name evidence="3" type="ORF">AABB29_16535</name>
</gene>
<dbReference type="InterPro" id="IPR028087">
    <property type="entry name" value="Tad_N"/>
</dbReference>
<dbReference type="EMBL" id="CP150951">
    <property type="protein sequence ID" value="WZC48447.2"/>
    <property type="molecule type" value="Genomic_DNA"/>
</dbReference>
<dbReference type="Proteomes" id="UP001440612">
    <property type="component" value="Chromosome"/>
</dbReference>
<evidence type="ECO:0000256" key="1">
    <source>
        <dbReference type="SAM" id="Phobius"/>
    </source>
</evidence>
<dbReference type="InterPro" id="IPR036465">
    <property type="entry name" value="vWFA_dom_sf"/>
</dbReference>
<keyword evidence="1" id="KW-0812">Transmembrane</keyword>
<protein>
    <submittedName>
        <fullName evidence="3">Pilus assembly protein TadG-related protein</fullName>
    </submittedName>
</protein>
<keyword evidence="4" id="KW-1185">Reference proteome</keyword>
<organism evidence="3 4">
    <name type="scientific">Yoonia phaeophyticola</name>
    <dbReference type="NCBI Taxonomy" id="3137369"/>
    <lineage>
        <taxon>Bacteria</taxon>
        <taxon>Pseudomonadati</taxon>
        <taxon>Pseudomonadota</taxon>
        <taxon>Alphaproteobacteria</taxon>
        <taxon>Rhodobacterales</taxon>
        <taxon>Paracoccaceae</taxon>
        <taxon>Yoonia</taxon>
    </lineage>
</organism>
<keyword evidence="1" id="KW-0472">Membrane</keyword>
<evidence type="ECO:0000313" key="4">
    <source>
        <dbReference type="Proteomes" id="UP001440612"/>
    </source>
</evidence>
<dbReference type="Gene3D" id="3.40.50.410">
    <property type="entry name" value="von Willebrand factor, type A domain"/>
    <property type="match status" value="1"/>
</dbReference>
<evidence type="ECO:0000313" key="3">
    <source>
        <dbReference type="EMBL" id="WZC48447.2"/>
    </source>
</evidence>
<accession>A0ABZ2V2P6</accession>
<dbReference type="Pfam" id="PF13400">
    <property type="entry name" value="Tad"/>
    <property type="match status" value="1"/>
</dbReference>
<name>A0ABZ2V2P6_9RHOB</name>
<dbReference type="RefSeq" id="WP_373636552.1">
    <property type="nucleotide sequence ID" value="NZ_CP150951.2"/>
</dbReference>
<feature type="domain" description="Putative Flp pilus-assembly TadG-like N-terminal" evidence="2">
    <location>
        <begin position="32"/>
        <end position="75"/>
    </location>
</feature>
<proteinExistence type="predicted"/>
<dbReference type="SUPFAM" id="SSF53300">
    <property type="entry name" value="vWA-like"/>
    <property type="match status" value="1"/>
</dbReference>
<keyword evidence="1" id="KW-1133">Transmembrane helix</keyword>
<feature type="transmembrane region" description="Helical" evidence="1">
    <location>
        <begin position="32"/>
        <end position="51"/>
    </location>
</feature>